<accession>S2WMY3</accession>
<dbReference type="OrthoDB" id="5244115at2"/>
<evidence type="ECO:0000313" key="1">
    <source>
        <dbReference type="EMBL" id="EPD34047.1"/>
    </source>
</evidence>
<keyword evidence="2" id="KW-1185">Reference proteome</keyword>
<dbReference type="AlphaFoldDB" id="S2WMY3"/>
<dbReference type="HOGENOM" id="CLU_2480826_0_0_11"/>
<dbReference type="EMBL" id="AGZR01000001">
    <property type="protein sequence ID" value="EPD34047.1"/>
    <property type="molecule type" value="Genomic_DNA"/>
</dbReference>
<protein>
    <recommendedName>
        <fullName evidence="3">4Fe-4S Wbl-type domain-containing protein</fullName>
    </recommendedName>
</protein>
<name>S2WMY3_9ACTN</name>
<comment type="caution">
    <text evidence="1">The sequence shown here is derived from an EMBL/GenBank/DDBJ whole genome shotgun (WGS) entry which is preliminary data.</text>
</comment>
<reference evidence="1 2" key="1">
    <citation type="submission" date="2013-04" db="EMBL/GenBank/DDBJ databases">
        <title>The Genome Sequence of Propionimicrobium lymphophilum ACS-093-V-SCH5.</title>
        <authorList>
            <consortium name="The Broad Institute Genomics Platform"/>
            <person name="Earl A."/>
            <person name="Ward D."/>
            <person name="Feldgarden M."/>
            <person name="Gevers D."/>
            <person name="Saerens B."/>
            <person name="Vaneechoutte M."/>
            <person name="Walker B."/>
            <person name="Young S."/>
            <person name="Zeng Q."/>
            <person name="Gargeya S."/>
            <person name="Fitzgerald M."/>
            <person name="Haas B."/>
            <person name="Abouelleil A."/>
            <person name="Allen A.W."/>
            <person name="Alvarado L."/>
            <person name="Arachchi H.M."/>
            <person name="Berlin A.M."/>
            <person name="Chapman S.B."/>
            <person name="Gainer-Dewar J."/>
            <person name="Goldberg J."/>
            <person name="Griggs A."/>
            <person name="Gujja S."/>
            <person name="Hansen M."/>
            <person name="Howarth C."/>
            <person name="Imamovic A."/>
            <person name="Ireland A."/>
            <person name="Larimer J."/>
            <person name="McCowan C."/>
            <person name="Murphy C."/>
            <person name="Pearson M."/>
            <person name="Poon T.W."/>
            <person name="Priest M."/>
            <person name="Roberts A."/>
            <person name="Saif S."/>
            <person name="Shea T."/>
            <person name="Sisk P."/>
            <person name="Sykes S."/>
            <person name="Wortman J."/>
            <person name="Nusbaum C."/>
            <person name="Birren B."/>
        </authorList>
    </citation>
    <scope>NUCLEOTIDE SEQUENCE [LARGE SCALE GENOMIC DNA]</scope>
    <source>
        <strain evidence="1 2">ACS-093-V-SCH5</strain>
    </source>
</reference>
<proteinExistence type="predicted"/>
<dbReference type="RefSeq" id="WP_016454943.1">
    <property type="nucleotide sequence ID" value="NZ_KE150269.1"/>
</dbReference>
<dbReference type="Proteomes" id="UP000014417">
    <property type="component" value="Unassembled WGS sequence"/>
</dbReference>
<evidence type="ECO:0000313" key="2">
    <source>
        <dbReference type="Proteomes" id="UP000014417"/>
    </source>
</evidence>
<evidence type="ECO:0008006" key="3">
    <source>
        <dbReference type="Google" id="ProtNLM"/>
    </source>
</evidence>
<organism evidence="1 2">
    <name type="scientific">Propionimicrobium lymphophilum ACS-093-V-SCH5</name>
    <dbReference type="NCBI Taxonomy" id="883161"/>
    <lineage>
        <taxon>Bacteria</taxon>
        <taxon>Bacillati</taxon>
        <taxon>Actinomycetota</taxon>
        <taxon>Actinomycetes</taxon>
        <taxon>Propionibacteriales</taxon>
        <taxon>Propionibacteriaceae</taxon>
        <taxon>Propionimicrobium</taxon>
    </lineage>
</organism>
<sequence>MSRTTPRAPRIEPASSEYMALAKALITGPAPICQGDNRFTSDQPKQRAQVLTYCKRCQYQPLCKSAGRSEKAGVWGGIDKTRKETKE</sequence>
<dbReference type="STRING" id="883161.HMPREF9306_00081"/>
<gene>
    <name evidence="1" type="ORF">HMPREF9306_00081</name>
</gene>